<evidence type="ECO:0000313" key="3">
    <source>
        <dbReference type="Proteomes" id="UP000475862"/>
    </source>
</evidence>
<evidence type="ECO:0000256" key="1">
    <source>
        <dbReference type="SAM" id="MobiDB-lite"/>
    </source>
</evidence>
<protein>
    <submittedName>
        <fullName evidence="2">Uncharacterized protein</fullName>
    </submittedName>
</protein>
<comment type="caution">
    <text evidence="2">The sequence shown here is derived from an EMBL/GenBank/DDBJ whole genome shotgun (WGS) entry which is preliminary data.</text>
</comment>
<feature type="region of interest" description="Disordered" evidence="1">
    <location>
        <begin position="198"/>
        <end position="245"/>
    </location>
</feature>
<dbReference type="Proteomes" id="UP000475862">
    <property type="component" value="Unassembled WGS sequence"/>
</dbReference>
<dbReference type="EMBL" id="VYZN01000008">
    <property type="protein sequence ID" value="KAE9543599.1"/>
    <property type="molecule type" value="Genomic_DNA"/>
</dbReference>
<keyword evidence="3" id="KW-1185">Reference proteome</keyword>
<sequence>MDVKPHMPEIPIGTLSLKHTLMFQQKHIVTFLSNLLKVINKQTDTTPQNIWKKEHEVFKRNKKKQSHDMSKQSMYIEAKIASEALLLKLLHPSVHQPVTQANLKQMCLLYLQKPIQHCCCEVRQSLQRIIVFHERRTRISCRTVRTGYGGDTSEDDGVSGTLVAAAAAAAATSIEAVSGARSLFPVAVSLHYYDDGSGSGDDDGDGKATATTAAAAAAAGRTDDDDGSYASRSRYRPMWGRPITG</sequence>
<accession>A0A6G0U4Q0</accession>
<dbReference type="OrthoDB" id="3245100at2759"/>
<evidence type="ECO:0000313" key="2">
    <source>
        <dbReference type="EMBL" id="KAE9543599.1"/>
    </source>
</evidence>
<dbReference type="AlphaFoldDB" id="A0A6G0U4Q0"/>
<proteinExistence type="predicted"/>
<reference evidence="2 3" key="1">
    <citation type="submission" date="2019-08" db="EMBL/GenBank/DDBJ databases">
        <title>The genome of the soybean aphid Biotype 1, its phylome, world population structure and adaptation to the North American continent.</title>
        <authorList>
            <person name="Giordano R."/>
            <person name="Donthu R.K."/>
            <person name="Hernandez A.G."/>
            <person name="Wright C.L."/>
            <person name="Zimin A.V."/>
        </authorList>
    </citation>
    <scope>NUCLEOTIDE SEQUENCE [LARGE SCALE GENOMIC DNA]</scope>
    <source>
        <tissue evidence="2">Whole aphids</tissue>
    </source>
</reference>
<feature type="compositionally biased region" description="Low complexity" evidence="1">
    <location>
        <begin position="207"/>
        <end position="220"/>
    </location>
</feature>
<organism evidence="2 3">
    <name type="scientific">Aphis glycines</name>
    <name type="common">Soybean aphid</name>
    <dbReference type="NCBI Taxonomy" id="307491"/>
    <lineage>
        <taxon>Eukaryota</taxon>
        <taxon>Metazoa</taxon>
        <taxon>Ecdysozoa</taxon>
        <taxon>Arthropoda</taxon>
        <taxon>Hexapoda</taxon>
        <taxon>Insecta</taxon>
        <taxon>Pterygota</taxon>
        <taxon>Neoptera</taxon>
        <taxon>Paraneoptera</taxon>
        <taxon>Hemiptera</taxon>
        <taxon>Sternorrhyncha</taxon>
        <taxon>Aphidomorpha</taxon>
        <taxon>Aphidoidea</taxon>
        <taxon>Aphididae</taxon>
        <taxon>Aphidini</taxon>
        <taxon>Aphis</taxon>
        <taxon>Aphis</taxon>
    </lineage>
</organism>
<gene>
    <name evidence="2" type="ORF">AGLY_002399</name>
</gene>
<name>A0A6G0U4Q0_APHGL</name>